<protein>
    <submittedName>
        <fullName evidence="1">Uncharacterized protein</fullName>
    </submittedName>
</protein>
<organism evidence="1 2">
    <name type="scientific">Lecanicillium saksenae</name>
    <dbReference type="NCBI Taxonomy" id="468837"/>
    <lineage>
        <taxon>Eukaryota</taxon>
        <taxon>Fungi</taxon>
        <taxon>Dikarya</taxon>
        <taxon>Ascomycota</taxon>
        <taxon>Pezizomycotina</taxon>
        <taxon>Sordariomycetes</taxon>
        <taxon>Hypocreomycetidae</taxon>
        <taxon>Hypocreales</taxon>
        <taxon>Cordycipitaceae</taxon>
        <taxon>Lecanicillium</taxon>
    </lineage>
</organism>
<accession>A0ACC1R718</accession>
<keyword evidence="2" id="KW-1185">Reference proteome</keyword>
<reference evidence="1" key="1">
    <citation type="submission" date="2022-07" db="EMBL/GenBank/DDBJ databases">
        <title>Genome Sequence of Lecanicillium saksenae.</title>
        <authorList>
            <person name="Buettner E."/>
        </authorList>
    </citation>
    <scope>NUCLEOTIDE SEQUENCE</scope>
    <source>
        <strain evidence="1">VT-O1</strain>
    </source>
</reference>
<evidence type="ECO:0000313" key="1">
    <source>
        <dbReference type="EMBL" id="KAJ3498320.1"/>
    </source>
</evidence>
<proteinExistence type="predicted"/>
<sequence>MSKLVVLQAGIAAFLCLLAYRQYSRRKVGAKLPPGPKPLPIIGNILDLPPSGAPEFEHWLKHKDVYGPLSSLSIMGQTLVIIHDREAARILLEKMSVKTSSRPHMEFGHELCGYKSQLPMQPYNETFRRRRRMLHQHIGTKVAAMQYYNTQEEESRRLLLRTLTAPKNLMQHVNSMMGAIILKTTYGYSIEPEKPDPLIQLIELMISNVASAFVPMAWIVDAIPVMRYLPAGLPGMGFKETARQWSKINQKVNDVPFSFTRQQMHNGSHRPSFVSEAIQKSGDSAGSRDVEDDVRESAATLYVAGAETTSSTLSSFILAMVMFPAVQRKAQEEIDRVVGTDRLPQFEDRDNLPYVEGLVQEAYRWHTVTPMGLPHVAEEDLSYDGNYIPKGAYLLPAVWWFSHDPEVYAEPDIFDPERYRGPRNEPDPRSVAFGFGRRACPGKYYADAAVYIAIAQILATFTLAKTTDGDNREIEVKHEVTGSVASRPKDFAYSILPRSSKHADLISQIEIELPWEKSDAIYLQDYN</sequence>
<dbReference type="Proteomes" id="UP001148737">
    <property type="component" value="Unassembled WGS sequence"/>
</dbReference>
<gene>
    <name evidence="1" type="ORF">NLG97_g1215</name>
</gene>
<name>A0ACC1R718_9HYPO</name>
<dbReference type="EMBL" id="JANAKD010000057">
    <property type="protein sequence ID" value="KAJ3498320.1"/>
    <property type="molecule type" value="Genomic_DNA"/>
</dbReference>
<evidence type="ECO:0000313" key="2">
    <source>
        <dbReference type="Proteomes" id="UP001148737"/>
    </source>
</evidence>
<comment type="caution">
    <text evidence="1">The sequence shown here is derived from an EMBL/GenBank/DDBJ whole genome shotgun (WGS) entry which is preliminary data.</text>
</comment>